<dbReference type="Gene3D" id="3.40.50.150">
    <property type="entry name" value="Vaccinia Virus protein VP39"/>
    <property type="match status" value="1"/>
</dbReference>
<keyword evidence="8" id="KW-1185">Reference proteome</keyword>
<feature type="binding site" evidence="5">
    <location>
        <position position="272"/>
    </location>
    <ligand>
        <name>S-adenosyl-L-methionine</name>
        <dbReference type="ChEBI" id="CHEBI:59789"/>
    </ligand>
</feature>
<dbReference type="GO" id="GO:0003723">
    <property type="term" value="F:RNA binding"/>
    <property type="evidence" value="ECO:0007669"/>
    <property type="project" value="UniProtKB-UniRule"/>
</dbReference>
<dbReference type="Pfam" id="PF22458">
    <property type="entry name" value="RsmF-B_ferredox"/>
    <property type="match status" value="1"/>
</dbReference>
<dbReference type="Proteomes" id="UP000325291">
    <property type="component" value="Unassembled WGS sequence"/>
</dbReference>
<sequence length="390" mass="42183">MRPDARVQAAAECLDRILAGEAAEKALTAWARGARYAGSKDRAAVRDHVYDVLRQKRLCAHLGGGETGRALMLGLIRARGEAPEAFFTGERHAPAVLGAAERAEPAPPPEAGFAELPDWLLPGLEARYGAALAPQLAALRHRAPVFLRVNGRKATREAAIAQLAEDAIVVRPSASSEMALWVETGARAIARSRAFEAGMVELQDLSSQSAMESIPLRKGMKVLDYCAGGGGKTLALAGRVEAEFFAHDINPARMRDLPPRAARAGVAVRCVDTPDLARWAPYDLVLCDVPCSGSGTWRRDPDAKWRFTPERLEALTKEQDRILDAAAPMVAPAGMLAYATCSLLPDENEARITRFCARHPGWHVAFSHQFLLGEAGDGFFVAHLRRDVES</sequence>
<feature type="active site" description="Nucleophile" evidence="5">
    <location>
        <position position="341"/>
    </location>
</feature>
<dbReference type="PANTHER" id="PTHR22807">
    <property type="entry name" value="NOP2 YEAST -RELATED NOL1/NOP2/FMU SUN DOMAIN-CONTAINING"/>
    <property type="match status" value="1"/>
</dbReference>
<evidence type="ECO:0000256" key="5">
    <source>
        <dbReference type="PROSITE-ProRule" id="PRU01023"/>
    </source>
</evidence>
<keyword evidence="1 5" id="KW-0489">Methyltransferase</keyword>
<comment type="caution">
    <text evidence="5">Lacks conserved residue(s) required for the propagation of feature annotation.</text>
</comment>
<dbReference type="PANTHER" id="PTHR22807:SF53">
    <property type="entry name" value="RIBOSOMAL RNA SMALL SUBUNIT METHYLTRANSFERASE B-RELATED"/>
    <property type="match status" value="1"/>
</dbReference>
<evidence type="ECO:0000259" key="6">
    <source>
        <dbReference type="PROSITE" id="PS51686"/>
    </source>
</evidence>
<dbReference type="SUPFAM" id="SSF53335">
    <property type="entry name" value="S-adenosyl-L-methionine-dependent methyltransferases"/>
    <property type="match status" value="1"/>
</dbReference>
<dbReference type="InterPro" id="IPR001678">
    <property type="entry name" value="MeTrfase_RsmB-F_NOP2_dom"/>
</dbReference>
<keyword evidence="2 5" id="KW-0808">Transferase</keyword>
<feature type="binding site" evidence="5">
    <location>
        <position position="248"/>
    </location>
    <ligand>
        <name>S-adenosyl-L-methionine</name>
        <dbReference type="ChEBI" id="CHEBI:59789"/>
    </ligand>
</feature>
<dbReference type="InterPro" id="IPR023267">
    <property type="entry name" value="RCMT"/>
</dbReference>
<reference evidence="7 8" key="1">
    <citation type="submission" date="2019-07" db="EMBL/GenBank/DDBJ databases">
        <title>Aquicoccus porphyridii gen. nov., sp. nov., isolated from a small marine red alga, Porphyridium marinum.</title>
        <authorList>
            <person name="Liu L."/>
        </authorList>
    </citation>
    <scope>NUCLEOTIDE SEQUENCE [LARGE SCALE GENOMIC DNA]</scope>
    <source>
        <strain evidence="7 8">L1 8-17</strain>
    </source>
</reference>
<evidence type="ECO:0000256" key="1">
    <source>
        <dbReference type="ARBA" id="ARBA00022603"/>
    </source>
</evidence>
<dbReference type="Gene3D" id="3.30.70.1170">
    <property type="entry name" value="Sun protein, domain 3"/>
    <property type="match status" value="1"/>
</dbReference>
<keyword evidence="4 5" id="KW-0694">RNA-binding</keyword>
<dbReference type="InterPro" id="IPR049560">
    <property type="entry name" value="MeTrfase_RsmB-F_NOP2_cat"/>
</dbReference>
<proteinExistence type="inferred from homology"/>
<evidence type="ECO:0000313" key="8">
    <source>
        <dbReference type="Proteomes" id="UP000325291"/>
    </source>
</evidence>
<dbReference type="GO" id="GO:0001510">
    <property type="term" value="P:RNA methylation"/>
    <property type="evidence" value="ECO:0007669"/>
    <property type="project" value="InterPro"/>
</dbReference>
<dbReference type="GO" id="GO:0008173">
    <property type="term" value="F:RNA methyltransferase activity"/>
    <property type="evidence" value="ECO:0007669"/>
    <property type="project" value="InterPro"/>
</dbReference>
<dbReference type="EMBL" id="VINQ01000001">
    <property type="protein sequence ID" value="KAA0920711.1"/>
    <property type="molecule type" value="Genomic_DNA"/>
</dbReference>
<feature type="domain" description="SAM-dependent MTase RsmB/NOP-type" evidence="6">
    <location>
        <begin position="135"/>
        <end position="390"/>
    </location>
</feature>
<dbReference type="AlphaFoldDB" id="A0A5A9ZUD4"/>
<evidence type="ECO:0000313" key="7">
    <source>
        <dbReference type="EMBL" id="KAA0920711.1"/>
    </source>
</evidence>
<dbReference type="RefSeq" id="WP_111362258.1">
    <property type="nucleotide sequence ID" value="NZ_VINQ01000001.1"/>
</dbReference>
<dbReference type="CDD" id="cd02440">
    <property type="entry name" value="AdoMet_MTases"/>
    <property type="match status" value="1"/>
</dbReference>
<evidence type="ECO:0000256" key="4">
    <source>
        <dbReference type="ARBA" id="ARBA00022884"/>
    </source>
</evidence>
<dbReference type="PROSITE" id="PS51686">
    <property type="entry name" value="SAM_MT_RSMB_NOP"/>
    <property type="match status" value="1"/>
</dbReference>
<evidence type="ECO:0000256" key="2">
    <source>
        <dbReference type="ARBA" id="ARBA00022679"/>
    </source>
</evidence>
<protein>
    <submittedName>
        <fullName evidence="7">RsmB/NOP family class I SAM-dependent RNA methyltransferase</fullName>
    </submittedName>
</protein>
<accession>A0A5A9ZUD4</accession>
<name>A0A5A9ZUD4_9RHOB</name>
<keyword evidence="3 5" id="KW-0949">S-adenosyl-L-methionine</keyword>
<comment type="similarity">
    <text evidence="5">Belongs to the class I-like SAM-binding methyltransferase superfamily. RsmB/NOP family.</text>
</comment>
<dbReference type="InterPro" id="IPR054728">
    <property type="entry name" value="RsmB-like_ferredoxin"/>
</dbReference>
<feature type="binding site" evidence="5">
    <location>
        <position position="288"/>
    </location>
    <ligand>
        <name>S-adenosyl-L-methionine</name>
        <dbReference type="ChEBI" id="CHEBI:59789"/>
    </ligand>
</feature>
<comment type="caution">
    <text evidence="7">The sequence shown here is derived from an EMBL/GenBank/DDBJ whole genome shotgun (WGS) entry which is preliminary data.</text>
</comment>
<dbReference type="Pfam" id="PF01189">
    <property type="entry name" value="Methyltr_RsmB-F"/>
    <property type="match status" value="1"/>
</dbReference>
<organism evidence="7 8">
    <name type="scientific">Aquicoccus porphyridii</name>
    <dbReference type="NCBI Taxonomy" id="1852029"/>
    <lineage>
        <taxon>Bacteria</taxon>
        <taxon>Pseudomonadati</taxon>
        <taxon>Pseudomonadota</taxon>
        <taxon>Alphaproteobacteria</taxon>
        <taxon>Rhodobacterales</taxon>
        <taxon>Paracoccaceae</taxon>
        <taxon>Aquicoccus</taxon>
    </lineage>
</organism>
<gene>
    <name evidence="7" type="ORF">FLO80_00590</name>
</gene>
<dbReference type="InterPro" id="IPR029063">
    <property type="entry name" value="SAM-dependent_MTases_sf"/>
</dbReference>
<dbReference type="PRINTS" id="PR02008">
    <property type="entry name" value="RCMTFAMILY"/>
</dbReference>
<evidence type="ECO:0000256" key="3">
    <source>
        <dbReference type="ARBA" id="ARBA00022691"/>
    </source>
</evidence>